<name>A0A1E1KWN4_9HELO</name>
<dbReference type="AlphaFoldDB" id="A0A1E1KWN4"/>
<evidence type="ECO:0000256" key="1">
    <source>
        <dbReference type="SAM" id="MobiDB-lite"/>
    </source>
</evidence>
<feature type="region of interest" description="Disordered" evidence="1">
    <location>
        <begin position="53"/>
        <end position="131"/>
    </location>
</feature>
<evidence type="ECO:0000313" key="2">
    <source>
        <dbReference type="EMBL" id="CZT02642.1"/>
    </source>
</evidence>
<organism evidence="2 3">
    <name type="scientific">Rhynchosporium agropyri</name>
    <dbReference type="NCBI Taxonomy" id="914238"/>
    <lineage>
        <taxon>Eukaryota</taxon>
        <taxon>Fungi</taxon>
        <taxon>Dikarya</taxon>
        <taxon>Ascomycota</taxon>
        <taxon>Pezizomycotina</taxon>
        <taxon>Leotiomycetes</taxon>
        <taxon>Helotiales</taxon>
        <taxon>Ploettnerulaceae</taxon>
        <taxon>Rhynchosporium</taxon>
    </lineage>
</organism>
<evidence type="ECO:0000313" key="3">
    <source>
        <dbReference type="Proteomes" id="UP000178912"/>
    </source>
</evidence>
<reference evidence="3" key="1">
    <citation type="submission" date="2016-03" db="EMBL/GenBank/DDBJ databases">
        <authorList>
            <person name="Guldener U."/>
        </authorList>
    </citation>
    <scope>NUCLEOTIDE SEQUENCE [LARGE SCALE GENOMIC DNA]</scope>
    <source>
        <strain evidence="3">04CH-RAC-A.6.1</strain>
    </source>
</reference>
<feature type="compositionally biased region" description="Acidic residues" evidence="1">
    <location>
        <begin position="111"/>
        <end position="131"/>
    </location>
</feature>
<proteinExistence type="predicted"/>
<dbReference type="Proteomes" id="UP000178912">
    <property type="component" value="Unassembled WGS sequence"/>
</dbReference>
<protein>
    <submittedName>
        <fullName evidence="2">Uncharacterized protein</fullName>
    </submittedName>
</protein>
<gene>
    <name evidence="2" type="ORF">RAG0_09684</name>
</gene>
<sequence>MSSFSSEELRLLDLVLGKSIELDKAAAADLLGCTANAARQRWTALRGKIRTAAGGEAKAAGGTRGIAKKVVKRKGAKEDGEEGEDNEQAVTKIKKPRKPAVKKEKKPDVKEESEERDEDDDGSDGDEMDDA</sequence>
<keyword evidence="3" id="KW-1185">Reference proteome</keyword>
<accession>A0A1E1KWN4</accession>
<feature type="compositionally biased region" description="Basic residues" evidence="1">
    <location>
        <begin position="66"/>
        <end position="75"/>
    </location>
</feature>
<feature type="compositionally biased region" description="Basic and acidic residues" evidence="1">
    <location>
        <begin position="101"/>
        <end position="110"/>
    </location>
</feature>
<dbReference type="EMBL" id="FJUX01000057">
    <property type="protein sequence ID" value="CZT02642.1"/>
    <property type="molecule type" value="Genomic_DNA"/>
</dbReference>